<dbReference type="GO" id="GO:0006508">
    <property type="term" value="P:proteolysis"/>
    <property type="evidence" value="ECO:0007669"/>
    <property type="project" value="UniProtKB-KW"/>
</dbReference>
<dbReference type="PROSITE" id="PS51829">
    <property type="entry name" value="P_HOMO_B"/>
    <property type="match status" value="1"/>
</dbReference>
<dbReference type="SUPFAM" id="SSF55486">
    <property type="entry name" value="Metalloproteases ('zincins'), catalytic domain"/>
    <property type="match status" value="1"/>
</dbReference>
<feature type="chain" id="PRO_5032864567" evidence="3">
    <location>
        <begin position="20"/>
        <end position="758"/>
    </location>
</feature>
<gene>
    <name evidence="5" type="ORF">A1QS_10770</name>
</gene>
<dbReference type="RefSeq" id="WP_017045048.1">
    <property type="nucleotide sequence ID" value="NZ_AJYS02000267.1"/>
</dbReference>
<proteinExistence type="predicted"/>
<name>A0A853R0P9_9VIBR</name>
<dbReference type="Proteomes" id="UP000094808">
    <property type="component" value="Unassembled WGS sequence"/>
</dbReference>
<dbReference type="SUPFAM" id="SSF49785">
    <property type="entry name" value="Galactose-binding domain-like"/>
    <property type="match status" value="1"/>
</dbReference>
<feature type="domain" description="P/Homo B" evidence="4">
    <location>
        <begin position="573"/>
        <end position="713"/>
    </location>
</feature>
<evidence type="ECO:0000313" key="6">
    <source>
        <dbReference type="Proteomes" id="UP000094808"/>
    </source>
</evidence>
<dbReference type="Gene3D" id="2.60.120.260">
    <property type="entry name" value="Galactose-binding domain-like"/>
    <property type="match status" value="1"/>
</dbReference>
<reference evidence="5 6" key="1">
    <citation type="journal article" date="2012" name="Science">
        <title>Ecological populations of bacteria act as socially cohesive units of antibiotic production and resistance.</title>
        <authorList>
            <person name="Cordero O.X."/>
            <person name="Wildschutte H."/>
            <person name="Kirkup B."/>
            <person name="Proehl S."/>
            <person name="Ngo L."/>
            <person name="Hussain F."/>
            <person name="Le Roux F."/>
            <person name="Mincer T."/>
            <person name="Polz M.F."/>
        </authorList>
    </citation>
    <scope>NUCLEOTIDE SEQUENCE [LARGE SCALE GENOMIC DNA]</scope>
    <source>
        <strain evidence="5 6">FS-238</strain>
    </source>
</reference>
<dbReference type="InterPro" id="IPR008979">
    <property type="entry name" value="Galactose-bd-like_sf"/>
</dbReference>
<accession>A0A853R0P9</accession>
<evidence type="ECO:0000256" key="2">
    <source>
        <dbReference type="ARBA" id="ARBA00022801"/>
    </source>
</evidence>
<dbReference type="GO" id="GO:0004252">
    <property type="term" value="F:serine-type endopeptidase activity"/>
    <property type="evidence" value="ECO:0007669"/>
    <property type="project" value="InterPro"/>
</dbReference>
<dbReference type="Pfam" id="PF01483">
    <property type="entry name" value="P_proprotein"/>
    <property type="match status" value="1"/>
</dbReference>
<dbReference type="InterPro" id="IPR020008">
    <property type="entry name" value="GlyGly_CTERM"/>
</dbReference>
<sequence>MKKIIVLSTLLYLSQSAFAGEWDYPLAKTTIATKESAELYLSSLYPDVGTLKFRYQTESLLGNHYNFDVWQNGQYQPQKALVLSTDQSGVVTRVFKSLHNTVERDGVALVAAELESPRRLVANGPPSLSSGDVQSINVQLFDPDLRTMDQLPAPDSAWNDLADYPNQPHYQSVNVEMLQSAGKYYLANERVRQVDATAIQQQDDAKQWVDSGVGLLSAEDVAQWNSDAEILSMEMLDDRFVQLMAFYHLDQSIDYTKQLGFSLFSEPVRFDARGLSSNNSSYYVGPKAVLFGVGGSPDALDADVVTHELGHGIHYQIVPDWAYGHSGAIGEGFGDYWAGSHSFRRQYTQGKAFEIDTVFNWDGYFGSRISTRSLWNQRAKYFASAEYRAHESVAGELGDELWSTPLFQALKQAVNEYGQEAFAEFDRIVLESMYGLGRGLKMHDLSESMLYTAKQLYPHRAYDAMLLQQFKQHNLVQEPFKFLLERRFVMPTDPLNVHIQATNRQASLQTVATLQGETVTFASEKFQQQQWSIALPTTYTCGVKQTLLFESSYRYQPYLAMQSDKQTLSFIVGKPQLATPPVAIHSVLKDASIDSTDTVTSGFKSYGLTLDVGNVLIDEDFVVRLQLSHPELQELRVTLISPAGTRVELLNQAPSAINGFDDYWVLAHDAILGSLQGEALSGYWRLEVVDYNPGNSGTLIEWGVGRLAGYQCPQPVTNALSPETGGGSTSLLLLLPLAAFAIRRRNLLAIFSLKLKNT</sequence>
<keyword evidence="3" id="KW-0732">Signal</keyword>
<dbReference type="InterPro" id="IPR002884">
    <property type="entry name" value="P_dom"/>
</dbReference>
<dbReference type="NCBIfam" id="TIGR03501">
    <property type="entry name" value="GlyGly_CTERM"/>
    <property type="match status" value="1"/>
</dbReference>
<evidence type="ECO:0000256" key="1">
    <source>
        <dbReference type="ARBA" id="ARBA00022670"/>
    </source>
</evidence>
<evidence type="ECO:0000256" key="3">
    <source>
        <dbReference type="SAM" id="SignalP"/>
    </source>
</evidence>
<feature type="signal peptide" evidence="3">
    <location>
        <begin position="1"/>
        <end position="19"/>
    </location>
</feature>
<organism evidence="5 6">
    <name type="scientific">Vibrio ordalii FS-238</name>
    <dbReference type="NCBI Taxonomy" id="617133"/>
    <lineage>
        <taxon>Bacteria</taxon>
        <taxon>Pseudomonadati</taxon>
        <taxon>Pseudomonadota</taxon>
        <taxon>Gammaproteobacteria</taxon>
        <taxon>Vibrionales</taxon>
        <taxon>Vibrionaceae</taxon>
        <taxon>Vibrio</taxon>
    </lineage>
</organism>
<evidence type="ECO:0000313" key="5">
    <source>
        <dbReference type="EMBL" id="OEE31527.1"/>
    </source>
</evidence>
<keyword evidence="2" id="KW-0378">Hydrolase</keyword>
<evidence type="ECO:0000259" key="4">
    <source>
        <dbReference type="PROSITE" id="PS51829"/>
    </source>
</evidence>
<keyword evidence="6" id="KW-1185">Reference proteome</keyword>
<dbReference type="AlphaFoldDB" id="A0A853R0P9"/>
<dbReference type="EMBL" id="AJYS02000267">
    <property type="protein sequence ID" value="OEE31527.1"/>
    <property type="molecule type" value="Genomic_DNA"/>
</dbReference>
<keyword evidence="1" id="KW-0645">Protease</keyword>
<comment type="caution">
    <text evidence="5">The sequence shown here is derived from an EMBL/GenBank/DDBJ whole genome shotgun (WGS) entry which is preliminary data.</text>
</comment>
<protein>
    <submittedName>
        <fullName evidence="5">Proconvertase P-domain protein</fullName>
    </submittedName>
</protein>